<name>A0A4D5XEV9_9VIRU</name>
<reference evidence="1" key="1">
    <citation type="journal article" date="2019" name="MBio">
        <title>Virus Genomes from Deep Sea Sediments Expand the Ocean Megavirome and Support Independent Origins of Viral Gigantism.</title>
        <authorList>
            <person name="Backstrom D."/>
            <person name="Yutin N."/>
            <person name="Jorgensen S.L."/>
            <person name="Dharamshi J."/>
            <person name="Homa F."/>
            <person name="Zaremba-Niedwiedzka K."/>
            <person name="Spang A."/>
            <person name="Wolf Y.I."/>
            <person name="Koonin E.V."/>
            <person name="Ettema T.J."/>
        </authorList>
    </citation>
    <scope>NUCLEOTIDE SEQUENCE</scope>
</reference>
<evidence type="ECO:0000313" key="1">
    <source>
        <dbReference type="EMBL" id="QBK84777.1"/>
    </source>
</evidence>
<protein>
    <submittedName>
        <fullName evidence="1">Uncharacterized protein</fullName>
    </submittedName>
</protein>
<accession>A0A4D5XEV9</accession>
<organism evidence="1">
    <name type="scientific">Pithovirus LCDPAC01</name>
    <dbReference type="NCBI Taxonomy" id="2506600"/>
    <lineage>
        <taxon>Viruses</taxon>
        <taxon>Pithoviruses</taxon>
    </lineage>
</organism>
<proteinExistence type="predicted"/>
<dbReference type="EMBL" id="MK500295">
    <property type="protein sequence ID" value="QBK84777.1"/>
    <property type="molecule type" value="Genomic_DNA"/>
</dbReference>
<gene>
    <name evidence="1" type="ORF">LCDPAC01_02580</name>
</gene>
<sequence length="164" mass="18732">MVTLAPLTSLKIATLLYGENECSPALFKKALRKGILEDRYHLAQVMDLLCYPELSDFVVSILQEKVTKLEMHVVLDKYNEYYVNVDSYVPRHNIVLLSLNKEEKEKLIFSIRSGENDIDIITTGNVVKTGEIVASPKVRFITDLIDAFEDRDYATLQCMKIAKE</sequence>